<protein>
    <recommendedName>
        <fullName evidence="6 7">Peptidyl-tRNA hydrolase</fullName>
        <ecNumber evidence="1 7">3.1.1.29</ecNumber>
    </recommendedName>
</protein>
<name>A0A1F8CNH4_9BACT</name>
<proteinExistence type="inferred from homology"/>
<comment type="similarity">
    <text evidence="5 8">Belongs to the PTH family.</text>
</comment>
<reference evidence="9 10" key="1">
    <citation type="journal article" date="2016" name="Nat. Commun.">
        <title>Thousands of microbial genomes shed light on interconnected biogeochemical processes in an aquifer system.</title>
        <authorList>
            <person name="Anantharaman K."/>
            <person name="Brown C.T."/>
            <person name="Hug L.A."/>
            <person name="Sharon I."/>
            <person name="Castelle C.J."/>
            <person name="Probst A.J."/>
            <person name="Thomas B.C."/>
            <person name="Singh A."/>
            <person name="Wilkins M.J."/>
            <person name="Karaoz U."/>
            <person name="Brodie E.L."/>
            <person name="Williams K.H."/>
            <person name="Hubbard S.S."/>
            <person name="Banfield J.F."/>
        </authorList>
    </citation>
    <scope>NUCLEOTIDE SEQUENCE [LARGE SCALE GENOMIC DNA]</scope>
</reference>
<evidence type="ECO:0000256" key="2">
    <source>
        <dbReference type="ARBA" id="ARBA00022555"/>
    </source>
</evidence>
<dbReference type="GO" id="GO:0004045">
    <property type="term" value="F:peptidyl-tRNA hydrolase activity"/>
    <property type="evidence" value="ECO:0007669"/>
    <property type="project" value="UniProtKB-EC"/>
</dbReference>
<sequence>MLKLIVGLGNPGAKYAKTRHNVGYMAVDKLKAEIGDRQDMILVKPTTFMNDSGVAVKEQMKNSNVDLGDLYVIHDDLDIPLGTYKIQLGKGPKTHKGLLSVYEKLGTKDFWHVRIGVENRTDKTVSGEVYTLMPFEPEEKKIIDTIVIPDLIRDLYKRLDSRSGRE</sequence>
<accession>A0A1F8CNH4</accession>
<dbReference type="InterPro" id="IPR018171">
    <property type="entry name" value="Pept_tRNA_hydro_CS"/>
</dbReference>
<dbReference type="Proteomes" id="UP000179241">
    <property type="component" value="Unassembled WGS sequence"/>
</dbReference>
<dbReference type="AlphaFoldDB" id="A0A1F8CNH4"/>
<dbReference type="PANTHER" id="PTHR17224">
    <property type="entry name" value="PEPTIDYL-TRNA HYDROLASE"/>
    <property type="match status" value="1"/>
</dbReference>
<keyword evidence="4" id="KW-0694">RNA-binding</keyword>
<dbReference type="CDD" id="cd00462">
    <property type="entry name" value="PTH"/>
    <property type="match status" value="1"/>
</dbReference>
<evidence type="ECO:0000313" key="10">
    <source>
        <dbReference type="Proteomes" id="UP000179241"/>
    </source>
</evidence>
<dbReference type="Gene3D" id="3.40.50.1470">
    <property type="entry name" value="Peptidyl-tRNA hydrolase"/>
    <property type="match status" value="1"/>
</dbReference>
<dbReference type="EMBL" id="MGHU01000014">
    <property type="protein sequence ID" value="OGM77646.1"/>
    <property type="molecule type" value="Genomic_DNA"/>
</dbReference>
<dbReference type="PANTHER" id="PTHR17224:SF1">
    <property type="entry name" value="PEPTIDYL-TRNA HYDROLASE"/>
    <property type="match status" value="1"/>
</dbReference>
<evidence type="ECO:0000313" key="9">
    <source>
        <dbReference type="EMBL" id="OGM77646.1"/>
    </source>
</evidence>
<evidence type="ECO:0000256" key="7">
    <source>
        <dbReference type="RuleBase" id="RU000673"/>
    </source>
</evidence>
<evidence type="ECO:0000256" key="4">
    <source>
        <dbReference type="ARBA" id="ARBA00022884"/>
    </source>
</evidence>
<comment type="catalytic activity">
    <reaction evidence="7">
        <text>an N-acyl-L-alpha-aminoacyl-tRNA + H2O = an N-acyl-L-amino acid + a tRNA + H(+)</text>
        <dbReference type="Rhea" id="RHEA:54448"/>
        <dbReference type="Rhea" id="RHEA-COMP:10123"/>
        <dbReference type="Rhea" id="RHEA-COMP:13883"/>
        <dbReference type="ChEBI" id="CHEBI:15377"/>
        <dbReference type="ChEBI" id="CHEBI:15378"/>
        <dbReference type="ChEBI" id="CHEBI:59874"/>
        <dbReference type="ChEBI" id="CHEBI:78442"/>
        <dbReference type="ChEBI" id="CHEBI:138191"/>
        <dbReference type="EC" id="3.1.1.29"/>
    </reaction>
</comment>
<dbReference type="SUPFAM" id="SSF53178">
    <property type="entry name" value="Peptidyl-tRNA hydrolase-like"/>
    <property type="match status" value="1"/>
</dbReference>
<dbReference type="Pfam" id="PF01195">
    <property type="entry name" value="Pept_tRNA_hydro"/>
    <property type="match status" value="1"/>
</dbReference>
<keyword evidence="2" id="KW-0820">tRNA-binding</keyword>
<dbReference type="EC" id="3.1.1.29" evidence="1 7"/>
<comment type="caution">
    <text evidence="9">The sequence shown here is derived from an EMBL/GenBank/DDBJ whole genome shotgun (WGS) entry which is preliminary data.</text>
</comment>
<evidence type="ECO:0000256" key="6">
    <source>
        <dbReference type="ARBA" id="ARBA00050038"/>
    </source>
</evidence>
<organism evidence="9 10">
    <name type="scientific">Candidatus Woesebacteria bacterium RIFOXYA1_FULL_43_9</name>
    <dbReference type="NCBI Taxonomy" id="1802534"/>
    <lineage>
        <taxon>Bacteria</taxon>
        <taxon>Candidatus Woeseibacteriota</taxon>
    </lineage>
</organism>
<dbReference type="NCBIfam" id="TIGR00447">
    <property type="entry name" value="pth"/>
    <property type="match status" value="1"/>
</dbReference>
<keyword evidence="3 7" id="KW-0378">Hydrolase</keyword>
<gene>
    <name evidence="9" type="ORF">A2188_01375</name>
</gene>
<evidence type="ECO:0000256" key="8">
    <source>
        <dbReference type="RuleBase" id="RU004320"/>
    </source>
</evidence>
<dbReference type="PROSITE" id="PS01195">
    <property type="entry name" value="PEPT_TRNA_HYDROL_1"/>
    <property type="match status" value="1"/>
</dbReference>
<dbReference type="InterPro" id="IPR036416">
    <property type="entry name" value="Pept_tRNA_hydro_sf"/>
</dbReference>
<evidence type="ECO:0000256" key="1">
    <source>
        <dbReference type="ARBA" id="ARBA00013260"/>
    </source>
</evidence>
<dbReference type="GO" id="GO:0000049">
    <property type="term" value="F:tRNA binding"/>
    <property type="evidence" value="ECO:0007669"/>
    <property type="project" value="UniProtKB-KW"/>
</dbReference>
<dbReference type="InterPro" id="IPR001328">
    <property type="entry name" value="Pept_tRNA_hydro"/>
</dbReference>
<evidence type="ECO:0000256" key="5">
    <source>
        <dbReference type="ARBA" id="ARBA00038063"/>
    </source>
</evidence>
<evidence type="ECO:0000256" key="3">
    <source>
        <dbReference type="ARBA" id="ARBA00022801"/>
    </source>
</evidence>